<feature type="transmembrane region" description="Helical" evidence="8">
    <location>
        <begin position="452"/>
        <end position="474"/>
    </location>
</feature>
<keyword evidence="2" id="KW-0813">Transport</keyword>
<dbReference type="GO" id="GO:0046677">
    <property type="term" value="P:response to antibiotic"/>
    <property type="evidence" value="ECO:0007669"/>
    <property type="project" value="UniProtKB-KW"/>
</dbReference>
<keyword evidence="7" id="KW-0046">Antibiotic resistance</keyword>
<keyword evidence="4 8" id="KW-0812">Transmembrane</keyword>
<evidence type="ECO:0000256" key="4">
    <source>
        <dbReference type="ARBA" id="ARBA00022692"/>
    </source>
</evidence>
<evidence type="ECO:0000313" key="10">
    <source>
        <dbReference type="EMBL" id="MBD9726367.1"/>
    </source>
</evidence>
<dbReference type="EMBL" id="JACYXT010000011">
    <property type="protein sequence ID" value="MBD9726367.1"/>
    <property type="molecule type" value="Genomic_DNA"/>
</dbReference>
<keyword evidence="3" id="KW-1003">Cell membrane</keyword>
<dbReference type="CDD" id="cd17321">
    <property type="entry name" value="MFS_MMR_MDR_like"/>
    <property type="match status" value="1"/>
</dbReference>
<feature type="transmembrane region" description="Helical" evidence="8">
    <location>
        <begin position="343"/>
        <end position="364"/>
    </location>
</feature>
<dbReference type="PRINTS" id="PR01036">
    <property type="entry name" value="TCRTETB"/>
</dbReference>
<organism evidence="10 11">
    <name type="scientific">Streptomyces caniscabiei</name>
    <dbReference type="NCBI Taxonomy" id="2746961"/>
    <lineage>
        <taxon>Bacteria</taxon>
        <taxon>Bacillati</taxon>
        <taxon>Actinomycetota</taxon>
        <taxon>Actinomycetes</taxon>
        <taxon>Kitasatosporales</taxon>
        <taxon>Streptomycetaceae</taxon>
        <taxon>Streptomyces</taxon>
    </lineage>
</organism>
<evidence type="ECO:0000256" key="8">
    <source>
        <dbReference type="SAM" id="Phobius"/>
    </source>
</evidence>
<evidence type="ECO:0000313" key="11">
    <source>
        <dbReference type="Proteomes" id="UP000661025"/>
    </source>
</evidence>
<dbReference type="PANTHER" id="PTHR42718">
    <property type="entry name" value="MAJOR FACILITATOR SUPERFAMILY MULTIDRUG TRANSPORTER MFSC"/>
    <property type="match status" value="1"/>
</dbReference>
<dbReference type="InterPro" id="IPR036259">
    <property type="entry name" value="MFS_trans_sf"/>
</dbReference>
<evidence type="ECO:0000256" key="6">
    <source>
        <dbReference type="ARBA" id="ARBA00023136"/>
    </source>
</evidence>
<keyword evidence="5 8" id="KW-1133">Transmembrane helix</keyword>
<proteinExistence type="predicted"/>
<feature type="transmembrane region" description="Helical" evidence="8">
    <location>
        <begin position="420"/>
        <end position="440"/>
    </location>
</feature>
<dbReference type="PROSITE" id="PS50850">
    <property type="entry name" value="MFS"/>
    <property type="match status" value="1"/>
</dbReference>
<evidence type="ECO:0000256" key="7">
    <source>
        <dbReference type="ARBA" id="ARBA00023251"/>
    </source>
</evidence>
<dbReference type="PANTHER" id="PTHR42718:SF46">
    <property type="entry name" value="BLR6921 PROTEIN"/>
    <property type="match status" value="1"/>
</dbReference>
<evidence type="ECO:0000256" key="1">
    <source>
        <dbReference type="ARBA" id="ARBA00004651"/>
    </source>
</evidence>
<dbReference type="Proteomes" id="UP000661025">
    <property type="component" value="Unassembled WGS sequence"/>
</dbReference>
<dbReference type="GO" id="GO:0005886">
    <property type="term" value="C:plasma membrane"/>
    <property type="evidence" value="ECO:0007669"/>
    <property type="project" value="UniProtKB-SubCell"/>
</dbReference>
<dbReference type="SUPFAM" id="SSF103473">
    <property type="entry name" value="MFS general substrate transporter"/>
    <property type="match status" value="1"/>
</dbReference>
<dbReference type="Gene3D" id="1.20.1720.10">
    <property type="entry name" value="Multidrug resistance protein D"/>
    <property type="match status" value="1"/>
</dbReference>
<gene>
    <name evidence="10" type="ORF">IHE70_24750</name>
</gene>
<dbReference type="RefSeq" id="WP_192363024.1">
    <property type="nucleotide sequence ID" value="NZ_CP119182.1"/>
</dbReference>
<sequence length="479" mass="48713">MTASARTAADASRFPEKDHGDRRRSVALAVISSAQLMFLLDATIVNVALPDIQRSLRLDGSDLEWVVASYSIAFGGLLMLGGRAGDILGRRRLFMTGVAVFTVASLLGGFATEAWLLTVCRTAQGVGAAAASPAALSLIAVTFPEGPGRNRAIGWYTAVATAGGGVGLLAGGLITVYLSWRWVMFVNVPLGVAILAVGASVLRETPRTRGAFDVLGAVTGTLAALLLCFGLIDGASGGGNWSSPTVLGALGTAAVLLPVFVVVERRSAQPLVPLRLFADRTRLGVYAVTALISTAVFGIFFFLTLFLQQVWDYSPLRTALVYLPLTCLLIVGAKAGSPLLALFGTRTVVVGGLLVAGCGILWLARIGDSAGYTTGMLVPTVLTYAGLGVTGVPLTLAALSKVADEDAGAASGLVNMARQIGGATGLAVLGAVAWASGAGASGEAGAGLSEGVARGFAVAGGLTLLALCVAVVTLPRKGR</sequence>
<feature type="transmembrane region" description="Helical" evidence="8">
    <location>
        <begin position="123"/>
        <end position="143"/>
    </location>
</feature>
<feature type="domain" description="Major facilitator superfamily (MFS) profile" evidence="9">
    <location>
        <begin position="27"/>
        <end position="478"/>
    </location>
</feature>
<feature type="transmembrane region" description="Helical" evidence="8">
    <location>
        <begin position="182"/>
        <end position="202"/>
    </location>
</feature>
<evidence type="ECO:0000256" key="2">
    <source>
        <dbReference type="ARBA" id="ARBA00022448"/>
    </source>
</evidence>
<feature type="transmembrane region" description="Helical" evidence="8">
    <location>
        <begin position="214"/>
        <end position="232"/>
    </location>
</feature>
<feature type="transmembrane region" description="Helical" evidence="8">
    <location>
        <begin position="319"/>
        <end position="336"/>
    </location>
</feature>
<feature type="transmembrane region" description="Helical" evidence="8">
    <location>
        <begin position="244"/>
        <end position="263"/>
    </location>
</feature>
<dbReference type="InterPro" id="IPR020846">
    <property type="entry name" value="MFS_dom"/>
</dbReference>
<feature type="transmembrane region" description="Helical" evidence="8">
    <location>
        <begin position="65"/>
        <end position="81"/>
    </location>
</feature>
<reference evidence="10" key="1">
    <citation type="submission" date="2020-09" db="EMBL/GenBank/DDBJ databases">
        <title>Streptomyces canutascabiei sp. nov., which causes potato common scab and is distributed across the world.</title>
        <authorList>
            <person name="Nguyen H.P."/>
            <person name="Weisberg A.J."/>
            <person name="Chang J.H."/>
            <person name="Clarke C.R."/>
        </authorList>
    </citation>
    <scope>NUCLEOTIDE SEQUENCE</scope>
    <source>
        <strain evidence="10">ID-01-6.2a</strain>
    </source>
</reference>
<keyword evidence="6 8" id="KW-0472">Membrane</keyword>
<comment type="subcellular location">
    <subcellularLocation>
        <location evidence="1">Cell membrane</location>
        <topology evidence="1">Multi-pass membrane protein</topology>
    </subcellularLocation>
</comment>
<feature type="transmembrane region" description="Helical" evidence="8">
    <location>
        <begin position="93"/>
        <end position="117"/>
    </location>
</feature>
<feature type="transmembrane region" description="Helical" evidence="8">
    <location>
        <begin position="283"/>
        <end position="307"/>
    </location>
</feature>
<feature type="transmembrane region" description="Helical" evidence="8">
    <location>
        <begin position="155"/>
        <end position="176"/>
    </location>
</feature>
<dbReference type="AlphaFoldDB" id="A0A927L699"/>
<comment type="caution">
    <text evidence="10">The sequence shown here is derived from an EMBL/GenBank/DDBJ whole genome shotgun (WGS) entry which is preliminary data.</text>
</comment>
<evidence type="ECO:0000256" key="5">
    <source>
        <dbReference type="ARBA" id="ARBA00022989"/>
    </source>
</evidence>
<dbReference type="Gene3D" id="1.20.1250.20">
    <property type="entry name" value="MFS general substrate transporter like domains"/>
    <property type="match status" value="1"/>
</dbReference>
<evidence type="ECO:0000259" key="9">
    <source>
        <dbReference type="PROSITE" id="PS50850"/>
    </source>
</evidence>
<evidence type="ECO:0000256" key="3">
    <source>
        <dbReference type="ARBA" id="ARBA00022475"/>
    </source>
</evidence>
<dbReference type="GeneID" id="79936524"/>
<feature type="transmembrane region" description="Helical" evidence="8">
    <location>
        <begin position="376"/>
        <end position="399"/>
    </location>
</feature>
<dbReference type="Pfam" id="PF07690">
    <property type="entry name" value="MFS_1"/>
    <property type="match status" value="1"/>
</dbReference>
<dbReference type="GO" id="GO:0022857">
    <property type="term" value="F:transmembrane transporter activity"/>
    <property type="evidence" value="ECO:0007669"/>
    <property type="project" value="InterPro"/>
</dbReference>
<name>A0A927L699_9ACTN</name>
<protein>
    <submittedName>
        <fullName evidence="10">MFS transporter</fullName>
    </submittedName>
</protein>
<accession>A0A927L699</accession>
<dbReference type="InterPro" id="IPR011701">
    <property type="entry name" value="MFS"/>
</dbReference>
<feature type="transmembrane region" description="Helical" evidence="8">
    <location>
        <begin position="26"/>
        <end position="45"/>
    </location>
</feature>